<dbReference type="InterPro" id="IPR029032">
    <property type="entry name" value="AhpD-like"/>
</dbReference>
<dbReference type="PANTHER" id="PTHR33570">
    <property type="entry name" value="4-CARBOXYMUCONOLACTONE DECARBOXYLASE FAMILY PROTEIN"/>
    <property type="match status" value="1"/>
</dbReference>
<dbReference type="EMBL" id="JACIDY010000004">
    <property type="protein sequence ID" value="MBB3940317.1"/>
    <property type="molecule type" value="Genomic_DNA"/>
</dbReference>
<dbReference type="EC" id="4.1.1.44" evidence="2"/>
<dbReference type="Proteomes" id="UP000561459">
    <property type="component" value="Unassembled WGS sequence"/>
</dbReference>
<dbReference type="AlphaFoldDB" id="A0A7W6C8F8"/>
<accession>A0A7W6C8F8</accession>
<dbReference type="InterPro" id="IPR052512">
    <property type="entry name" value="4CMD/NDH-1_regulator"/>
</dbReference>
<dbReference type="PANTHER" id="PTHR33570:SF2">
    <property type="entry name" value="CARBOXYMUCONOLACTONE DECARBOXYLASE-LIKE DOMAIN-CONTAINING PROTEIN"/>
    <property type="match status" value="1"/>
</dbReference>
<dbReference type="GO" id="GO:0051920">
    <property type="term" value="F:peroxiredoxin activity"/>
    <property type="evidence" value="ECO:0007669"/>
    <property type="project" value="InterPro"/>
</dbReference>
<keyword evidence="2" id="KW-0456">Lyase</keyword>
<dbReference type="RefSeq" id="WP_058736614.1">
    <property type="nucleotide sequence ID" value="NZ_JACIDY010000004.1"/>
</dbReference>
<dbReference type="SUPFAM" id="SSF69118">
    <property type="entry name" value="AhpD-like"/>
    <property type="match status" value="1"/>
</dbReference>
<dbReference type="GO" id="GO:0047575">
    <property type="term" value="F:4-carboxymuconolactone decarboxylase activity"/>
    <property type="evidence" value="ECO:0007669"/>
    <property type="project" value="UniProtKB-EC"/>
</dbReference>
<evidence type="ECO:0000259" key="1">
    <source>
        <dbReference type="Pfam" id="PF02627"/>
    </source>
</evidence>
<dbReference type="InterPro" id="IPR003779">
    <property type="entry name" value="CMD-like"/>
</dbReference>
<gene>
    <name evidence="2" type="ORF">GGR39_001974</name>
</gene>
<comment type="caution">
    <text evidence="2">The sequence shown here is derived from an EMBL/GenBank/DDBJ whole genome shotgun (WGS) entry which is preliminary data.</text>
</comment>
<dbReference type="Pfam" id="PF02627">
    <property type="entry name" value="CMD"/>
    <property type="match status" value="1"/>
</dbReference>
<evidence type="ECO:0000313" key="3">
    <source>
        <dbReference type="Proteomes" id="UP000561459"/>
    </source>
</evidence>
<evidence type="ECO:0000313" key="2">
    <source>
        <dbReference type="EMBL" id="MBB3940317.1"/>
    </source>
</evidence>
<dbReference type="Gene3D" id="1.20.1290.10">
    <property type="entry name" value="AhpD-like"/>
    <property type="match status" value="1"/>
</dbReference>
<protein>
    <submittedName>
        <fullName evidence="2">4-carboxymuconolactone decarboxylase</fullName>
        <ecNumber evidence="2">4.1.1.44</ecNumber>
    </submittedName>
</protein>
<feature type="domain" description="Carboxymuconolactone decarboxylase-like" evidence="1">
    <location>
        <begin position="38"/>
        <end position="117"/>
    </location>
</feature>
<name>A0A7W6C8F8_9SPHN</name>
<reference evidence="2 3" key="1">
    <citation type="submission" date="2020-08" db="EMBL/GenBank/DDBJ databases">
        <title>Genomic Encyclopedia of Type Strains, Phase IV (KMG-IV): sequencing the most valuable type-strain genomes for metagenomic binning, comparative biology and taxonomic classification.</title>
        <authorList>
            <person name="Goeker M."/>
        </authorList>
    </citation>
    <scope>NUCLEOTIDE SEQUENCE [LARGE SCALE GENOMIC DNA]</scope>
    <source>
        <strain evidence="2 3">DSM 27568</strain>
    </source>
</reference>
<keyword evidence="3" id="KW-1185">Reference proteome</keyword>
<organism evidence="2 3">
    <name type="scientific">Novosphingobium fluoreni</name>
    <dbReference type="NCBI Taxonomy" id="1391222"/>
    <lineage>
        <taxon>Bacteria</taxon>
        <taxon>Pseudomonadati</taxon>
        <taxon>Pseudomonadota</taxon>
        <taxon>Alphaproteobacteria</taxon>
        <taxon>Sphingomonadales</taxon>
        <taxon>Sphingomonadaceae</taxon>
        <taxon>Novosphingobium</taxon>
    </lineage>
</organism>
<proteinExistence type="predicted"/>
<sequence length="140" mass="15418">MKNDRTERGLQVFDELMGEGASAKMRDAMASNGFGSAIAQMATHYAFADVWGRDGLERKQRSLVVIGVLIAQRQILELKNHIRIGIRNGLTARDIEEALIQTLPYVGFPAVASATTAIVEVLRELGIDTETRTSEERGML</sequence>